<dbReference type="Pfam" id="PF01381">
    <property type="entry name" value="HTH_3"/>
    <property type="match status" value="1"/>
</dbReference>
<organism evidence="2 3">
    <name type="scientific">Avibacterium paragallinarum</name>
    <name type="common">Haemophilus gallinarum</name>
    <dbReference type="NCBI Taxonomy" id="728"/>
    <lineage>
        <taxon>Bacteria</taxon>
        <taxon>Pseudomonadati</taxon>
        <taxon>Pseudomonadota</taxon>
        <taxon>Gammaproteobacteria</taxon>
        <taxon>Pasteurellales</taxon>
        <taxon>Pasteurellaceae</taxon>
        <taxon>Avibacterium</taxon>
    </lineage>
</organism>
<evidence type="ECO:0000313" key="2">
    <source>
        <dbReference type="EMBL" id="MEE6042031.1"/>
    </source>
</evidence>
<dbReference type="InterPro" id="IPR001387">
    <property type="entry name" value="Cro/C1-type_HTH"/>
</dbReference>
<dbReference type="EMBL" id="JAMDKF010000021">
    <property type="protein sequence ID" value="MEE6042031.1"/>
    <property type="molecule type" value="Genomic_DNA"/>
</dbReference>
<dbReference type="InterPro" id="IPR010982">
    <property type="entry name" value="Lambda_DNA-bd_dom_sf"/>
</dbReference>
<evidence type="ECO:0000313" key="3">
    <source>
        <dbReference type="Proteomes" id="UP001347884"/>
    </source>
</evidence>
<gene>
    <name evidence="2" type="ORF">M5S13_09070</name>
</gene>
<accession>A0ABU7QJA0</accession>
<keyword evidence="3" id="KW-1185">Reference proteome</keyword>
<dbReference type="PROSITE" id="PS50943">
    <property type="entry name" value="HTH_CROC1"/>
    <property type="match status" value="1"/>
</dbReference>
<dbReference type="RefSeq" id="WP_330935136.1">
    <property type="nucleotide sequence ID" value="NZ_JAMDKE010000023.1"/>
</dbReference>
<feature type="domain" description="HTH cro/C1-type" evidence="1">
    <location>
        <begin position="4"/>
        <end position="63"/>
    </location>
</feature>
<dbReference type="Proteomes" id="UP001347884">
    <property type="component" value="Unassembled WGS sequence"/>
</dbReference>
<dbReference type="SUPFAM" id="SSF47413">
    <property type="entry name" value="lambda repressor-like DNA-binding domains"/>
    <property type="match status" value="1"/>
</dbReference>
<dbReference type="CDD" id="cd00093">
    <property type="entry name" value="HTH_XRE"/>
    <property type="match status" value="1"/>
</dbReference>
<protein>
    <submittedName>
        <fullName evidence="2">Helix-turn-helix transcriptional regulator</fullName>
    </submittedName>
</protein>
<sequence>MNNLSKIRESIGITQKQLAIAFGCNQPRIANYESGHRIPSLANARKIVGALNSFGANVTIDDVFPS</sequence>
<dbReference type="Gene3D" id="1.10.260.40">
    <property type="entry name" value="lambda repressor-like DNA-binding domains"/>
    <property type="match status" value="1"/>
</dbReference>
<reference evidence="2 3" key="1">
    <citation type="journal article" date="2022" name="Front. Microbiol.">
        <title>Commensal bacteria contribute to the growth of multidrug-resistant Avibacterium paragallinarum in chickens.</title>
        <authorList>
            <person name="Zhu J."/>
            <person name="Chen Y."/>
            <person name="Wu Y."/>
            <person name="Wang Y."/>
            <person name="Zhu K."/>
        </authorList>
    </citation>
    <scope>NUCLEOTIDE SEQUENCE [LARGE SCALE GENOMIC DNA]</scope>
    <source>
        <strain evidence="2 3">AV25</strain>
    </source>
</reference>
<dbReference type="SMART" id="SM00530">
    <property type="entry name" value="HTH_XRE"/>
    <property type="match status" value="1"/>
</dbReference>
<proteinExistence type="predicted"/>
<comment type="caution">
    <text evidence="2">The sequence shown here is derived from an EMBL/GenBank/DDBJ whole genome shotgun (WGS) entry which is preliminary data.</text>
</comment>
<evidence type="ECO:0000259" key="1">
    <source>
        <dbReference type="PROSITE" id="PS50943"/>
    </source>
</evidence>
<name>A0ABU7QJA0_AVIPA</name>